<evidence type="ECO:0000256" key="2">
    <source>
        <dbReference type="ARBA" id="ARBA00007353"/>
    </source>
</evidence>
<name>A0A7M1ATC2_9BACT</name>
<comment type="catalytic activity">
    <reaction evidence="1">
        <text>inosine + phosphate = alpha-D-ribose 1-phosphate + hypoxanthine</text>
        <dbReference type="Rhea" id="RHEA:27646"/>
        <dbReference type="ChEBI" id="CHEBI:17368"/>
        <dbReference type="ChEBI" id="CHEBI:17596"/>
        <dbReference type="ChEBI" id="CHEBI:43474"/>
        <dbReference type="ChEBI" id="CHEBI:57720"/>
        <dbReference type="EC" id="2.4.2.1"/>
    </reaction>
    <physiologicalReaction direction="left-to-right" evidence="1">
        <dbReference type="Rhea" id="RHEA:27647"/>
    </physiologicalReaction>
</comment>
<comment type="catalytic activity">
    <reaction evidence="9">
        <text>S-methyl-5'-thioadenosine + phosphate = 5-(methylsulfanyl)-alpha-D-ribose 1-phosphate + adenine</text>
        <dbReference type="Rhea" id="RHEA:11852"/>
        <dbReference type="ChEBI" id="CHEBI:16708"/>
        <dbReference type="ChEBI" id="CHEBI:17509"/>
        <dbReference type="ChEBI" id="CHEBI:43474"/>
        <dbReference type="ChEBI" id="CHEBI:58533"/>
        <dbReference type="EC" id="2.4.2.28"/>
    </reaction>
    <physiologicalReaction direction="left-to-right" evidence="9">
        <dbReference type="Rhea" id="RHEA:11853"/>
    </physiologicalReaction>
</comment>
<evidence type="ECO:0000256" key="8">
    <source>
        <dbReference type="ARBA" id="ARBA00048968"/>
    </source>
</evidence>
<keyword evidence="4" id="KW-0479">Metal-binding</keyword>
<comment type="similarity">
    <text evidence="2 10">Belongs to the purine nucleoside phosphorylase YfiH/LACC1 family.</text>
</comment>
<keyword evidence="12" id="KW-1185">Reference proteome</keyword>
<organism evidence="11 12">
    <name type="scientific">Sulfurimonas marina</name>
    <dbReference type="NCBI Taxonomy" id="2590551"/>
    <lineage>
        <taxon>Bacteria</taxon>
        <taxon>Pseudomonadati</taxon>
        <taxon>Campylobacterota</taxon>
        <taxon>Epsilonproteobacteria</taxon>
        <taxon>Campylobacterales</taxon>
        <taxon>Sulfurimonadaceae</taxon>
        <taxon>Sulfurimonas</taxon>
    </lineage>
</organism>
<sequence>MKLNQKPLLIFSDKCDGNIAFHVGDKIDNVIANHKALASKHNYNHTDLVHMKQIHSDIVHVITEEDDFNNPPTCDALITDKKHTPLMVMVADCSPIVFYDPNKNVIAVAHSGREGTFQNITKNVLESFVNKYNSKIDDIDVIVGPAIGVCCYEVGKEIADEAQGLGLSFAIEEKNGSYYLNIPAILKKQFEELGIKNYTISDKCTCCNTDKYYSYRGEGQTGRFSAVVELR</sequence>
<keyword evidence="5" id="KW-0378">Hydrolase</keyword>
<dbReference type="GO" id="GO:0016787">
    <property type="term" value="F:hydrolase activity"/>
    <property type="evidence" value="ECO:0007669"/>
    <property type="project" value="UniProtKB-KW"/>
</dbReference>
<dbReference type="PANTHER" id="PTHR30616:SF2">
    <property type="entry name" value="PURINE NUCLEOSIDE PHOSPHORYLASE LACC1"/>
    <property type="match status" value="1"/>
</dbReference>
<comment type="catalytic activity">
    <reaction evidence="8">
        <text>adenosine + phosphate = alpha-D-ribose 1-phosphate + adenine</text>
        <dbReference type="Rhea" id="RHEA:27642"/>
        <dbReference type="ChEBI" id="CHEBI:16335"/>
        <dbReference type="ChEBI" id="CHEBI:16708"/>
        <dbReference type="ChEBI" id="CHEBI:43474"/>
        <dbReference type="ChEBI" id="CHEBI:57720"/>
        <dbReference type="EC" id="2.4.2.1"/>
    </reaction>
    <physiologicalReaction direction="left-to-right" evidence="8">
        <dbReference type="Rhea" id="RHEA:27643"/>
    </physiologicalReaction>
</comment>
<dbReference type="InterPro" id="IPR003730">
    <property type="entry name" value="Cu_polyphenol_OxRdtase"/>
</dbReference>
<evidence type="ECO:0000313" key="12">
    <source>
        <dbReference type="Proteomes" id="UP000593910"/>
    </source>
</evidence>
<protein>
    <recommendedName>
        <fullName evidence="10">Purine nucleoside phosphorylase</fullName>
    </recommendedName>
</protein>
<evidence type="ECO:0000256" key="5">
    <source>
        <dbReference type="ARBA" id="ARBA00022801"/>
    </source>
</evidence>
<dbReference type="PANTHER" id="PTHR30616">
    <property type="entry name" value="UNCHARACTERIZED PROTEIN YFIH"/>
    <property type="match status" value="1"/>
</dbReference>
<proteinExistence type="inferred from homology"/>
<dbReference type="InterPro" id="IPR038371">
    <property type="entry name" value="Cu_polyphenol_OxRdtase_sf"/>
</dbReference>
<dbReference type="Pfam" id="PF02578">
    <property type="entry name" value="Cu-oxidase_4"/>
    <property type="match status" value="1"/>
</dbReference>
<keyword evidence="3" id="KW-0808">Transferase</keyword>
<dbReference type="KEGG" id="smax:FJR03_02475"/>
<dbReference type="AlphaFoldDB" id="A0A7M1ATC2"/>
<evidence type="ECO:0000256" key="1">
    <source>
        <dbReference type="ARBA" id="ARBA00000553"/>
    </source>
</evidence>
<dbReference type="EMBL" id="CP041165">
    <property type="protein sequence ID" value="QOP40667.1"/>
    <property type="molecule type" value="Genomic_DNA"/>
</dbReference>
<evidence type="ECO:0000256" key="6">
    <source>
        <dbReference type="ARBA" id="ARBA00022833"/>
    </source>
</evidence>
<evidence type="ECO:0000256" key="9">
    <source>
        <dbReference type="ARBA" id="ARBA00049893"/>
    </source>
</evidence>
<gene>
    <name evidence="11" type="primary">pgeF</name>
    <name evidence="11" type="ORF">FJR03_02475</name>
</gene>
<evidence type="ECO:0000256" key="4">
    <source>
        <dbReference type="ARBA" id="ARBA00022723"/>
    </source>
</evidence>
<dbReference type="NCBIfam" id="TIGR00726">
    <property type="entry name" value="peptidoglycan editing factor PgeF"/>
    <property type="match status" value="1"/>
</dbReference>
<dbReference type="InterPro" id="IPR011324">
    <property type="entry name" value="Cytotoxic_necrot_fac-like_cat"/>
</dbReference>
<evidence type="ECO:0000256" key="7">
    <source>
        <dbReference type="ARBA" id="ARBA00047989"/>
    </source>
</evidence>
<evidence type="ECO:0000256" key="10">
    <source>
        <dbReference type="RuleBase" id="RU361274"/>
    </source>
</evidence>
<dbReference type="Proteomes" id="UP000593910">
    <property type="component" value="Chromosome"/>
</dbReference>
<dbReference type="CDD" id="cd16833">
    <property type="entry name" value="YfiH"/>
    <property type="match status" value="1"/>
</dbReference>
<comment type="catalytic activity">
    <reaction evidence="7">
        <text>adenosine + H2O + H(+) = inosine + NH4(+)</text>
        <dbReference type="Rhea" id="RHEA:24408"/>
        <dbReference type="ChEBI" id="CHEBI:15377"/>
        <dbReference type="ChEBI" id="CHEBI:15378"/>
        <dbReference type="ChEBI" id="CHEBI:16335"/>
        <dbReference type="ChEBI" id="CHEBI:17596"/>
        <dbReference type="ChEBI" id="CHEBI:28938"/>
        <dbReference type="EC" id="3.5.4.4"/>
    </reaction>
    <physiologicalReaction direction="left-to-right" evidence="7">
        <dbReference type="Rhea" id="RHEA:24409"/>
    </physiologicalReaction>
</comment>
<keyword evidence="6" id="KW-0862">Zinc</keyword>
<accession>A0A7M1ATC2</accession>
<evidence type="ECO:0000313" key="11">
    <source>
        <dbReference type="EMBL" id="QOP40667.1"/>
    </source>
</evidence>
<dbReference type="GO" id="GO:0017061">
    <property type="term" value="F:S-methyl-5-thioadenosine phosphorylase activity"/>
    <property type="evidence" value="ECO:0007669"/>
    <property type="project" value="UniProtKB-EC"/>
</dbReference>
<dbReference type="RefSeq" id="WP_193114090.1">
    <property type="nucleotide sequence ID" value="NZ_CP041165.1"/>
</dbReference>
<dbReference type="Gene3D" id="3.60.140.10">
    <property type="entry name" value="CNF1/YfiH-like putative cysteine hydrolases"/>
    <property type="match status" value="1"/>
</dbReference>
<evidence type="ECO:0000256" key="3">
    <source>
        <dbReference type="ARBA" id="ARBA00022679"/>
    </source>
</evidence>
<dbReference type="SUPFAM" id="SSF64438">
    <property type="entry name" value="CNF1/YfiH-like putative cysteine hydrolases"/>
    <property type="match status" value="1"/>
</dbReference>
<dbReference type="GO" id="GO:0005507">
    <property type="term" value="F:copper ion binding"/>
    <property type="evidence" value="ECO:0007669"/>
    <property type="project" value="TreeGrafter"/>
</dbReference>
<reference evidence="11 12" key="1">
    <citation type="submission" date="2019-06" db="EMBL/GenBank/DDBJ databases">
        <title>Sulfurimonas gotlandica sp. nov., a chemoautotrophic and psychrotolerant epsilonproteobacterium isolated from a pelagic redoxcline, and an emended description of the genus Sulfurimonas.</title>
        <authorList>
            <person name="Wang S."/>
            <person name="Jiang L."/>
            <person name="Shao Z."/>
        </authorList>
    </citation>
    <scope>NUCLEOTIDE SEQUENCE [LARGE SCALE GENOMIC DNA]</scope>
    <source>
        <strain evidence="11 12">B2</strain>
    </source>
</reference>